<sequence>MQLKPLFKGRFRRHWQDNHDLVIRVVESCIRERRMVAEGEHLLTQGESDPPMMPVPEGRIAMGYTAMNGRRFQLGTMECDNQIFGEMEFFTGYRCQLDILALEPLTIARIDSALLEQELLAHPEVALFFATAMAIDYQDTVDIFACRMLFPISYNIAWDLYHSYHHDNPVSGFRKSYLEAERFGTTDRVYRRAVKELVELGLVRRGEEGLEIADLAALRTFLEQP</sequence>
<name>A0A0S2SPS2_9GAMM</name>
<dbReference type="CDD" id="cd00038">
    <property type="entry name" value="CAP_ED"/>
    <property type="match status" value="1"/>
</dbReference>
<dbReference type="PATRIC" id="fig|652.5.peg.3069"/>
<dbReference type="InterPro" id="IPR000595">
    <property type="entry name" value="cNMP-bd_dom"/>
</dbReference>
<dbReference type="AlphaFoldDB" id="A0A0S2SPS2"/>
<dbReference type="InterPro" id="IPR018490">
    <property type="entry name" value="cNMP-bd_dom_sf"/>
</dbReference>
<protein>
    <submittedName>
        <fullName evidence="2">Crp/Fnr family transcriptional regulator</fullName>
    </submittedName>
</protein>
<dbReference type="PROSITE" id="PS50042">
    <property type="entry name" value="CNMP_BINDING_3"/>
    <property type="match status" value="1"/>
</dbReference>
<dbReference type="Gene3D" id="2.60.120.10">
    <property type="entry name" value="Jelly Rolls"/>
    <property type="match status" value="1"/>
</dbReference>
<evidence type="ECO:0000259" key="1">
    <source>
        <dbReference type="PROSITE" id="PS50042"/>
    </source>
</evidence>
<dbReference type="SUPFAM" id="SSF51206">
    <property type="entry name" value="cAMP-binding domain-like"/>
    <property type="match status" value="1"/>
</dbReference>
<dbReference type="Pfam" id="PF00027">
    <property type="entry name" value="cNMP_binding"/>
    <property type="match status" value="1"/>
</dbReference>
<evidence type="ECO:0000313" key="3">
    <source>
        <dbReference type="Proteomes" id="UP000058114"/>
    </source>
</evidence>
<organism evidence="2 3">
    <name type="scientific">Aeromonas schubertii</name>
    <dbReference type="NCBI Taxonomy" id="652"/>
    <lineage>
        <taxon>Bacteria</taxon>
        <taxon>Pseudomonadati</taxon>
        <taxon>Pseudomonadota</taxon>
        <taxon>Gammaproteobacteria</taxon>
        <taxon>Aeromonadales</taxon>
        <taxon>Aeromonadaceae</taxon>
        <taxon>Aeromonas</taxon>
    </lineage>
</organism>
<dbReference type="InterPro" id="IPR014710">
    <property type="entry name" value="RmlC-like_jellyroll"/>
</dbReference>
<gene>
    <name evidence="2" type="ORF">WL1483_4268</name>
</gene>
<feature type="domain" description="Cyclic nucleotide-binding" evidence="1">
    <location>
        <begin position="26"/>
        <end position="119"/>
    </location>
</feature>
<dbReference type="RefSeq" id="WP_060586974.1">
    <property type="nucleotide sequence ID" value="NZ_CP013067.1"/>
</dbReference>
<reference evidence="2 3" key="2">
    <citation type="journal article" date="2016" name="Genome Announc.">
        <title>Complete Genome Sequence of the Highly Virulent Aeromonas schubertii Strain WL1483, Isolated from Diseased Snakehead Fish (Channa argus) in China.</title>
        <authorList>
            <person name="Liu L."/>
            <person name="Li N."/>
            <person name="Zhang D."/>
            <person name="Fu X."/>
            <person name="Shi C."/>
            <person name="Lin Q."/>
            <person name="Hao G."/>
        </authorList>
    </citation>
    <scope>NUCLEOTIDE SEQUENCE [LARGE SCALE GENOMIC DNA]</scope>
    <source>
        <strain evidence="2 3">WL1483</strain>
    </source>
</reference>
<proteinExistence type="predicted"/>
<accession>A0A0S2SPS2</accession>
<dbReference type="KEGG" id="asr:WL1483_4268"/>
<reference evidence="3" key="1">
    <citation type="submission" date="2015-10" db="EMBL/GenBank/DDBJ databases">
        <title>Complete Genome Sequence of Aeromonas schubertii strain WL1483.</title>
        <authorList>
            <person name="Liu L."/>
        </authorList>
    </citation>
    <scope>NUCLEOTIDE SEQUENCE [LARGE SCALE GENOMIC DNA]</scope>
    <source>
        <strain evidence="3">WL1483</strain>
    </source>
</reference>
<dbReference type="Proteomes" id="UP000058114">
    <property type="component" value="Chromosome"/>
</dbReference>
<dbReference type="EMBL" id="CP013067">
    <property type="protein sequence ID" value="ALP43687.1"/>
    <property type="molecule type" value="Genomic_DNA"/>
</dbReference>
<evidence type="ECO:0000313" key="2">
    <source>
        <dbReference type="EMBL" id="ALP43687.1"/>
    </source>
</evidence>